<dbReference type="FunFam" id="3.40.50.300:FF:000221">
    <property type="entry name" value="Multidrug ABC transporter ATP-binding protein"/>
    <property type="match status" value="1"/>
</dbReference>
<sequence length="586" mass="66368">MQTLWLYLKPHKFWVILSLLLAGAAQILSLIDPLIFGKIIDDYALNPAKLSEQESIKGIMLWLLIAVVVALLARLAKTFQDYVMKLVVQKFGMQIFNDGLKQTIRLPYHEFEGQRSGQTLSILQKVKTDTERFISSFINILFSSIVGVGFLVWYAFTTHWSLIPVFLIGVLVLGGLTGLLSRKIKTIQRSIVRETAEMSGAITESLRNIELVKSMGLTYPEIRRLKEHTQKIFDLEIAKVKKVRTLSFLQGTALNLLRQSILFILLWLIFRNVLSAGELVSMQVIINIIFGPLQELGNIILTYREASASLQTFDQLMKKEPEYRPESPVKIGPLQTFRFENVVFRHKNAKYNAIDQLSFEANIGDTLAFVGPSGSGKSTLVKLLVGLYTPISGEIYYNDLSIKEIRYNEARRQLGFVTQDIQLFAGTIKENLLFAKPDATDDEIMSALEKAACLPMLKRSEKGLNTKLGESGMKLSGGEKQRLSIARALIRNPRLLIFDEATSALDSLTEEEITETIITLSEKNEQITILIAHRLSTIMHANTIFVLERGKIVETGNHDELVEQKGLYYAMWRQQIGERQMEFEEN</sequence>
<keyword evidence="6" id="KW-0067">ATP-binding</keyword>
<evidence type="ECO:0000256" key="6">
    <source>
        <dbReference type="ARBA" id="ARBA00022840"/>
    </source>
</evidence>
<evidence type="ECO:0000256" key="9">
    <source>
        <dbReference type="SAM" id="Phobius"/>
    </source>
</evidence>
<keyword evidence="8 9" id="KW-0472">Membrane</keyword>
<evidence type="ECO:0000256" key="8">
    <source>
        <dbReference type="ARBA" id="ARBA00023136"/>
    </source>
</evidence>
<dbReference type="GO" id="GO:0016887">
    <property type="term" value="F:ATP hydrolysis activity"/>
    <property type="evidence" value="ECO:0007669"/>
    <property type="project" value="InterPro"/>
</dbReference>
<name>H8KLJ7_SOLCM</name>
<dbReference type="EMBL" id="CP003349">
    <property type="protein sequence ID" value="AFD08884.1"/>
    <property type="molecule type" value="Genomic_DNA"/>
</dbReference>
<feature type="transmembrane region" description="Helical" evidence="9">
    <location>
        <begin position="133"/>
        <end position="156"/>
    </location>
</feature>
<dbReference type="OrthoDB" id="9760358at2"/>
<dbReference type="STRING" id="929556.Solca_3887"/>
<dbReference type="InterPro" id="IPR036640">
    <property type="entry name" value="ABC1_TM_sf"/>
</dbReference>
<dbReference type="CDD" id="cd07346">
    <property type="entry name" value="ABC_6TM_exporters"/>
    <property type="match status" value="1"/>
</dbReference>
<evidence type="ECO:0000256" key="7">
    <source>
        <dbReference type="ARBA" id="ARBA00022989"/>
    </source>
</evidence>
<keyword evidence="5" id="KW-0547">Nucleotide-binding</keyword>
<dbReference type="InterPro" id="IPR027417">
    <property type="entry name" value="P-loop_NTPase"/>
</dbReference>
<dbReference type="eggNOG" id="COG1132">
    <property type="taxonomic scope" value="Bacteria"/>
</dbReference>
<evidence type="ECO:0000256" key="5">
    <source>
        <dbReference type="ARBA" id="ARBA00022741"/>
    </source>
</evidence>
<evidence type="ECO:0000313" key="12">
    <source>
        <dbReference type="EMBL" id="AFD08884.1"/>
    </source>
</evidence>
<dbReference type="GO" id="GO:0005886">
    <property type="term" value="C:plasma membrane"/>
    <property type="evidence" value="ECO:0007669"/>
    <property type="project" value="UniProtKB-SubCell"/>
</dbReference>
<dbReference type="PROSITE" id="PS50929">
    <property type="entry name" value="ABC_TM1F"/>
    <property type="match status" value="1"/>
</dbReference>
<feature type="domain" description="ABC transmembrane type-1" evidence="11">
    <location>
        <begin position="16"/>
        <end position="305"/>
    </location>
</feature>
<dbReference type="InterPro" id="IPR017871">
    <property type="entry name" value="ABC_transporter-like_CS"/>
</dbReference>
<dbReference type="SMART" id="SM00382">
    <property type="entry name" value="AAA"/>
    <property type="match status" value="1"/>
</dbReference>
<gene>
    <name evidence="12" type="ordered locus">Solca_3887</name>
</gene>
<dbReference type="PROSITE" id="PS50893">
    <property type="entry name" value="ABC_TRANSPORTER_2"/>
    <property type="match status" value="1"/>
</dbReference>
<dbReference type="InterPro" id="IPR039421">
    <property type="entry name" value="Type_1_exporter"/>
</dbReference>
<proteinExistence type="predicted"/>
<dbReference type="PANTHER" id="PTHR43394:SF1">
    <property type="entry name" value="ATP-BINDING CASSETTE SUB-FAMILY B MEMBER 10, MITOCHONDRIAL"/>
    <property type="match status" value="1"/>
</dbReference>
<dbReference type="InterPro" id="IPR011527">
    <property type="entry name" value="ABC1_TM_dom"/>
</dbReference>
<keyword evidence="3" id="KW-1003">Cell membrane</keyword>
<feature type="transmembrane region" description="Helical" evidence="9">
    <location>
        <begin position="56"/>
        <end position="76"/>
    </location>
</feature>
<dbReference type="HOGENOM" id="CLU_000604_84_3_10"/>
<feature type="transmembrane region" description="Helical" evidence="9">
    <location>
        <begin position="12"/>
        <end position="36"/>
    </location>
</feature>
<dbReference type="InterPro" id="IPR003593">
    <property type="entry name" value="AAA+_ATPase"/>
</dbReference>
<dbReference type="Gene3D" id="1.20.1560.10">
    <property type="entry name" value="ABC transporter type 1, transmembrane domain"/>
    <property type="match status" value="1"/>
</dbReference>
<reference evidence="12" key="1">
    <citation type="submission" date="2012-02" db="EMBL/GenBank/DDBJ databases">
        <title>The complete genome of Solitalea canadensis DSM 3403.</title>
        <authorList>
            <consortium name="US DOE Joint Genome Institute (JGI-PGF)"/>
            <person name="Lucas S."/>
            <person name="Copeland A."/>
            <person name="Lapidus A."/>
            <person name="Glavina del Rio T."/>
            <person name="Dalin E."/>
            <person name="Tice H."/>
            <person name="Bruce D."/>
            <person name="Goodwin L."/>
            <person name="Pitluck S."/>
            <person name="Peters L."/>
            <person name="Ovchinnikova G."/>
            <person name="Lu M."/>
            <person name="Kyrpides N."/>
            <person name="Mavromatis K."/>
            <person name="Ivanova N."/>
            <person name="Brettin T."/>
            <person name="Detter J.C."/>
            <person name="Han C."/>
            <person name="Larimer F."/>
            <person name="Land M."/>
            <person name="Hauser L."/>
            <person name="Markowitz V."/>
            <person name="Cheng J.-F."/>
            <person name="Hugenholtz P."/>
            <person name="Woyke T."/>
            <person name="Wu D."/>
            <person name="Spring S."/>
            <person name="Schroeder M."/>
            <person name="Kopitz M."/>
            <person name="Brambilla E."/>
            <person name="Klenk H.-P."/>
            <person name="Eisen J.A."/>
        </authorList>
    </citation>
    <scope>NUCLEOTIDE SEQUENCE</scope>
    <source>
        <strain evidence="12">DSM 3403</strain>
    </source>
</reference>
<protein>
    <submittedName>
        <fullName evidence="12">ABC-type multidrug transport system, ATPase and permease component</fullName>
    </submittedName>
</protein>
<comment type="subcellular location">
    <subcellularLocation>
        <location evidence="1">Cell membrane</location>
        <topology evidence="1">Multi-pass membrane protein</topology>
    </subcellularLocation>
</comment>
<organism evidence="12 13">
    <name type="scientific">Solitalea canadensis (strain ATCC 29591 / DSM 3403 / JCM 21819 / LMG 8368 / NBRC 15130 / NCIMB 12057 / USAM 9D)</name>
    <name type="common">Flexibacter canadensis</name>
    <dbReference type="NCBI Taxonomy" id="929556"/>
    <lineage>
        <taxon>Bacteria</taxon>
        <taxon>Pseudomonadati</taxon>
        <taxon>Bacteroidota</taxon>
        <taxon>Sphingobacteriia</taxon>
        <taxon>Sphingobacteriales</taxon>
        <taxon>Sphingobacteriaceae</taxon>
        <taxon>Solitalea</taxon>
    </lineage>
</organism>
<evidence type="ECO:0000313" key="13">
    <source>
        <dbReference type="Proteomes" id="UP000007590"/>
    </source>
</evidence>
<feature type="transmembrane region" description="Helical" evidence="9">
    <location>
        <begin position="248"/>
        <end position="270"/>
    </location>
</feature>
<evidence type="ECO:0000256" key="4">
    <source>
        <dbReference type="ARBA" id="ARBA00022692"/>
    </source>
</evidence>
<evidence type="ECO:0000256" key="3">
    <source>
        <dbReference type="ARBA" id="ARBA00022475"/>
    </source>
</evidence>
<feature type="transmembrane region" description="Helical" evidence="9">
    <location>
        <begin position="162"/>
        <end position="180"/>
    </location>
</feature>
<evidence type="ECO:0000256" key="1">
    <source>
        <dbReference type="ARBA" id="ARBA00004651"/>
    </source>
</evidence>
<dbReference type="Gene3D" id="3.40.50.300">
    <property type="entry name" value="P-loop containing nucleotide triphosphate hydrolases"/>
    <property type="match status" value="1"/>
</dbReference>
<dbReference type="RefSeq" id="WP_014682107.1">
    <property type="nucleotide sequence ID" value="NC_017770.1"/>
</dbReference>
<dbReference type="Pfam" id="PF00005">
    <property type="entry name" value="ABC_tran"/>
    <property type="match status" value="1"/>
</dbReference>
<dbReference type="AlphaFoldDB" id="H8KLJ7"/>
<keyword evidence="7 9" id="KW-1133">Transmembrane helix</keyword>
<dbReference type="KEGG" id="scn:Solca_3887"/>
<dbReference type="InterPro" id="IPR003439">
    <property type="entry name" value="ABC_transporter-like_ATP-bd"/>
</dbReference>
<evidence type="ECO:0000259" key="10">
    <source>
        <dbReference type="PROSITE" id="PS50893"/>
    </source>
</evidence>
<keyword evidence="13" id="KW-1185">Reference proteome</keyword>
<dbReference type="GO" id="GO:0015421">
    <property type="term" value="F:ABC-type oligopeptide transporter activity"/>
    <property type="evidence" value="ECO:0007669"/>
    <property type="project" value="TreeGrafter"/>
</dbReference>
<accession>H8KLJ7</accession>
<feature type="domain" description="ABC transporter" evidence="10">
    <location>
        <begin position="337"/>
        <end position="574"/>
    </location>
</feature>
<evidence type="ECO:0000259" key="11">
    <source>
        <dbReference type="PROSITE" id="PS50929"/>
    </source>
</evidence>
<dbReference type="PANTHER" id="PTHR43394">
    <property type="entry name" value="ATP-DEPENDENT PERMEASE MDL1, MITOCHONDRIAL"/>
    <property type="match status" value="1"/>
</dbReference>
<dbReference type="GO" id="GO:0005524">
    <property type="term" value="F:ATP binding"/>
    <property type="evidence" value="ECO:0007669"/>
    <property type="project" value="UniProtKB-KW"/>
</dbReference>
<keyword evidence="4 9" id="KW-0812">Transmembrane</keyword>
<dbReference type="SUPFAM" id="SSF52540">
    <property type="entry name" value="P-loop containing nucleoside triphosphate hydrolases"/>
    <property type="match status" value="1"/>
</dbReference>
<evidence type="ECO:0000256" key="2">
    <source>
        <dbReference type="ARBA" id="ARBA00022448"/>
    </source>
</evidence>
<dbReference type="Proteomes" id="UP000007590">
    <property type="component" value="Chromosome"/>
</dbReference>
<keyword evidence="2" id="KW-0813">Transport</keyword>
<dbReference type="PROSITE" id="PS00211">
    <property type="entry name" value="ABC_TRANSPORTER_1"/>
    <property type="match status" value="1"/>
</dbReference>
<dbReference type="SUPFAM" id="SSF90123">
    <property type="entry name" value="ABC transporter transmembrane region"/>
    <property type="match status" value="1"/>
</dbReference>
<dbReference type="Pfam" id="PF00664">
    <property type="entry name" value="ABC_membrane"/>
    <property type="match status" value="1"/>
</dbReference>